<protein>
    <submittedName>
        <fullName evidence="2">Uncharacterized protein</fullName>
    </submittedName>
</protein>
<evidence type="ECO:0000256" key="1">
    <source>
        <dbReference type="SAM" id="SignalP"/>
    </source>
</evidence>
<comment type="caution">
    <text evidence="2">The sequence shown here is derived from an EMBL/GenBank/DDBJ whole genome shotgun (WGS) entry which is preliminary data.</text>
</comment>
<keyword evidence="3" id="KW-1185">Reference proteome</keyword>
<evidence type="ECO:0000313" key="3">
    <source>
        <dbReference type="Proteomes" id="UP001159042"/>
    </source>
</evidence>
<feature type="signal peptide" evidence="1">
    <location>
        <begin position="1"/>
        <end position="21"/>
    </location>
</feature>
<organism evidence="2 3">
    <name type="scientific">Exocentrus adspersus</name>
    <dbReference type="NCBI Taxonomy" id="1586481"/>
    <lineage>
        <taxon>Eukaryota</taxon>
        <taxon>Metazoa</taxon>
        <taxon>Ecdysozoa</taxon>
        <taxon>Arthropoda</taxon>
        <taxon>Hexapoda</taxon>
        <taxon>Insecta</taxon>
        <taxon>Pterygota</taxon>
        <taxon>Neoptera</taxon>
        <taxon>Endopterygota</taxon>
        <taxon>Coleoptera</taxon>
        <taxon>Polyphaga</taxon>
        <taxon>Cucujiformia</taxon>
        <taxon>Chrysomeloidea</taxon>
        <taxon>Cerambycidae</taxon>
        <taxon>Lamiinae</taxon>
        <taxon>Acanthocinini</taxon>
        <taxon>Exocentrus</taxon>
    </lineage>
</organism>
<name>A0AAV8VF57_9CUCU</name>
<proteinExistence type="predicted"/>
<dbReference type="AlphaFoldDB" id="A0AAV8VF57"/>
<evidence type="ECO:0000313" key="2">
    <source>
        <dbReference type="EMBL" id="KAJ8912798.1"/>
    </source>
</evidence>
<reference evidence="2 3" key="1">
    <citation type="journal article" date="2023" name="Insect Mol. Biol.">
        <title>Genome sequencing provides insights into the evolution of gene families encoding plant cell wall-degrading enzymes in longhorned beetles.</title>
        <authorList>
            <person name="Shin N.R."/>
            <person name="Okamura Y."/>
            <person name="Kirsch R."/>
            <person name="Pauchet Y."/>
        </authorList>
    </citation>
    <scope>NUCLEOTIDE SEQUENCE [LARGE SCALE GENOMIC DNA]</scope>
    <source>
        <strain evidence="2">EAD_L_NR</strain>
    </source>
</reference>
<dbReference type="EMBL" id="JANEYG010000112">
    <property type="protein sequence ID" value="KAJ8912798.1"/>
    <property type="molecule type" value="Genomic_DNA"/>
</dbReference>
<sequence length="164" mass="19140">MMNETDMAFVWTALCIQLVWSQSRQNHYASILQDSRNEPTPDGNKSQYFDKEESYLLHSMMVDFKELVRVSGLLFELSFVMSSYLARSYLGGLQRYLDSPEAQMLVQFIYYLTPTRRGGLQHHNRVYTDIKMFTTELKKDSNLPFLDVIVSRRPDGILGYSLRS</sequence>
<accession>A0AAV8VF57</accession>
<keyword evidence="1" id="KW-0732">Signal</keyword>
<feature type="chain" id="PRO_5043698357" evidence="1">
    <location>
        <begin position="22"/>
        <end position="164"/>
    </location>
</feature>
<gene>
    <name evidence="2" type="ORF">NQ315_002556</name>
</gene>
<dbReference type="Proteomes" id="UP001159042">
    <property type="component" value="Unassembled WGS sequence"/>
</dbReference>